<name>A0A5M8PJR9_9LECA</name>
<evidence type="ECO:0000313" key="3">
    <source>
        <dbReference type="Proteomes" id="UP000324767"/>
    </source>
</evidence>
<organism evidence="2 3">
    <name type="scientific">Lasallia pustulata</name>
    <dbReference type="NCBI Taxonomy" id="136370"/>
    <lineage>
        <taxon>Eukaryota</taxon>
        <taxon>Fungi</taxon>
        <taxon>Dikarya</taxon>
        <taxon>Ascomycota</taxon>
        <taxon>Pezizomycotina</taxon>
        <taxon>Lecanoromycetes</taxon>
        <taxon>OSLEUM clade</taxon>
        <taxon>Umbilicariomycetidae</taxon>
        <taxon>Umbilicariales</taxon>
        <taxon>Umbilicariaceae</taxon>
        <taxon>Lasallia</taxon>
    </lineage>
</organism>
<comment type="caution">
    <text evidence="2">The sequence shown here is derived from an EMBL/GenBank/DDBJ whole genome shotgun (WGS) entry which is preliminary data.</text>
</comment>
<proteinExistence type="predicted"/>
<evidence type="ECO:0000313" key="2">
    <source>
        <dbReference type="EMBL" id="KAA6409681.1"/>
    </source>
</evidence>
<sequence>MQRQWLQRKNVIYKRAIPSASTGNCPGNKNPGELLTPKEPLNSDRSPERRRKRSREAEDPTPTVPAEPPQKRP</sequence>
<feature type="region of interest" description="Disordered" evidence="1">
    <location>
        <begin position="17"/>
        <end position="73"/>
    </location>
</feature>
<gene>
    <name evidence="2" type="ORF">FRX48_06293</name>
</gene>
<reference evidence="2 3" key="1">
    <citation type="submission" date="2019-09" db="EMBL/GenBank/DDBJ databases">
        <title>The hologenome of the rock-dwelling lichen Lasallia pustulata.</title>
        <authorList>
            <person name="Greshake Tzovaras B."/>
            <person name="Segers F."/>
            <person name="Bicker A."/>
            <person name="Dal Grande F."/>
            <person name="Otte J."/>
            <person name="Hankeln T."/>
            <person name="Schmitt I."/>
            <person name="Ebersberger I."/>
        </authorList>
    </citation>
    <scope>NUCLEOTIDE SEQUENCE [LARGE SCALE GENOMIC DNA]</scope>
    <source>
        <strain evidence="2">A1-1</strain>
    </source>
</reference>
<protein>
    <submittedName>
        <fullName evidence="2">Uncharacterized protein</fullName>
    </submittedName>
</protein>
<dbReference type="EMBL" id="VXIT01000010">
    <property type="protein sequence ID" value="KAA6409681.1"/>
    <property type="molecule type" value="Genomic_DNA"/>
</dbReference>
<dbReference type="AlphaFoldDB" id="A0A5M8PJR9"/>
<accession>A0A5M8PJR9</accession>
<evidence type="ECO:0000256" key="1">
    <source>
        <dbReference type="SAM" id="MobiDB-lite"/>
    </source>
</evidence>
<feature type="compositionally biased region" description="Pro residues" evidence="1">
    <location>
        <begin position="62"/>
        <end position="73"/>
    </location>
</feature>
<dbReference type="Proteomes" id="UP000324767">
    <property type="component" value="Unassembled WGS sequence"/>
</dbReference>